<reference evidence="3" key="1">
    <citation type="submission" date="2019-02" db="EMBL/GenBank/DDBJ databases">
        <title>Glaciihabitans arcticus sp. nov., a psychrotolerant bacterium isolated from polar soil.</title>
        <authorList>
            <person name="Dahal R.H."/>
        </authorList>
    </citation>
    <scope>NUCLEOTIDE SEQUENCE [LARGE SCALE GENOMIC DNA]</scope>
    <source>
        <strain evidence="3">RP-3-7</strain>
    </source>
</reference>
<dbReference type="RefSeq" id="WP_130981694.1">
    <property type="nucleotide sequence ID" value="NZ_SISG01000001.1"/>
</dbReference>
<comment type="caution">
    <text evidence="2">The sequence shown here is derived from an EMBL/GenBank/DDBJ whole genome shotgun (WGS) entry which is preliminary data.</text>
</comment>
<dbReference type="Proteomes" id="UP000294194">
    <property type="component" value="Unassembled WGS sequence"/>
</dbReference>
<accession>A0A4Q9GXU2</accession>
<proteinExistence type="predicted"/>
<feature type="compositionally biased region" description="Acidic residues" evidence="1">
    <location>
        <begin position="159"/>
        <end position="182"/>
    </location>
</feature>
<feature type="region of interest" description="Disordered" evidence="1">
    <location>
        <begin position="151"/>
        <end position="182"/>
    </location>
</feature>
<evidence type="ECO:0000313" key="2">
    <source>
        <dbReference type="EMBL" id="TBN57583.1"/>
    </source>
</evidence>
<dbReference type="AlphaFoldDB" id="A0A4Q9GXU2"/>
<sequence length="182" mass="20258">MAKGDSVDKQHLLLRRYNPDDQQHFWFDQGTSGVMRVKSGALSYGDDGFSFYDDAVLIENDLQRKVVLEIDTWRIVSATALEVRAVERETAEGEKVKLLGVIEDAYPDGTEDAPDRDVAHTLVTLPADVSKKQISRWRTALARILRETPLSRDSTPELSEIDAVEDTPESVEVEAVEDAVGA</sequence>
<protein>
    <submittedName>
        <fullName evidence="2">Uncharacterized protein</fullName>
    </submittedName>
</protein>
<organism evidence="2 3">
    <name type="scientific">Glaciihabitans arcticus</name>
    <dbReference type="NCBI Taxonomy" id="2668039"/>
    <lineage>
        <taxon>Bacteria</taxon>
        <taxon>Bacillati</taxon>
        <taxon>Actinomycetota</taxon>
        <taxon>Actinomycetes</taxon>
        <taxon>Micrococcales</taxon>
        <taxon>Microbacteriaceae</taxon>
        <taxon>Glaciihabitans</taxon>
    </lineage>
</organism>
<dbReference type="EMBL" id="SISG01000001">
    <property type="protein sequence ID" value="TBN57583.1"/>
    <property type="molecule type" value="Genomic_DNA"/>
</dbReference>
<gene>
    <name evidence="2" type="ORF">EYE40_09385</name>
</gene>
<keyword evidence="3" id="KW-1185">Reference proteome</keyword>
<evidence type="ECO:0000313" key="3">
    <source>
        <dbReference type="Proteomes" id="UP000294194"/>
    </source>
</evidence>
<name>A0A4Q9GXU2_9MICO</name>
<evidence type="ECO:0000256" key="1">
    <source>
        <dbReference type="SAM" id="MobiDB-lite"/>
    </source>
</evidence>